<evidence type="ECO:0000313" key="2">
    <source>
        <dbReference type="Proteomes" id="UP001054837"/>
    </source>
</evidence>
<evidence type="ECO:0000313" key="1">
    <source>
        <dbReference type="EMBL" id="GIY08022.1"/>
    </source>
</evidence>
<dbReference type="EMBL" id="BPLQ01004429">
    <property type="protein sequence ID" value="GIY08022.1"/>
    <property type="molecule type" value="Genomic_DNA"/>
</dbReference>
<keyword evidence="2" id="KW-1185">Reference proteome</keyword>
<reference evidence="1 2" key="1">
    <citation type="submission" date="2021-06" db="EMBL/GenBank/DDBJ databases">
        <title>Caerostris darwini draft genome.</title>
        <authorList>
            <person name="Kono N."/>
            <person name="Arakawa K."/>
        </authorList>
    </citation>
    <scope>NUCLEOTIDE SEQUENCE [LARGE SCALE GENOMIC DNA]</scope>
</reference>
<dbReference type="AlphaFoldDB" id="A0AAV4QIH5"/>
<comment type="caution">
    <text evidence="1">The sequence shown here is derived from an EMBL/GenBank/DDBJ whole genome shotgun (WGS) entry which is preliminary data.</text>
</comment>
<proteinExistence type="predicted"/>
<name>A0AAV4QIH5_9ARAC</name>
<sequence>MPATGYVVVSEILNQFNNLGDSIEISIAVICRVRHLCMTFVFPDETQRVTFIAETFGTLNAFEGLCHFKKYRPLSSSEKLFLAKDVGMPHRLPKLLESGTLNAYEGPCHFEKHCPPPSSEKLLKCLIDCPCGEYGFKSDTLRRRSNFDDLRQFV</sequence>
<protein>
    <submittedName>
        <fullName evidence="1">Uncharacterized protein</fullName>
    </submittedName>
</protein>
<gene>
    <name evidence="1" type="ORF">CDAR_63611</name>
</gene>
<dbReference type="Proteomes" id="UP001054837">
    <property type="component" value="Unassembled WGS sequence"/>
</dbReference>
<accession>A0AAV4QIH5</accession>
<organism evidence="1 2">
    <name type="scientific">Caerostris darwini</name>
    <dbReference type="NCBI Taxonomy" id="1538125"/>
    <lineage>
        <taxon>Eukaryota</taxon>
        <taxon>Metazoa</taxon>
        <taxon>Ecdysozoa</taxon>
        <taxon>Arthropoda</taxon>
        <taxon>Chelicerata</taxon>
        <taxon>Arachnida</taxon>
        <taxon>Araneae</taxon>
        <taxon>Araneomorphae</taxon>
        <taxon>Entelegynae</taxon>
        <taxon>Araneoidea</taxon>
        <taxon>Araneidae</taxon>
        <taxon>Caerostris</taxon>
    </lineage>
</organism>